<dbReference type="EMBL" id="MHTV01000031">
    <property type="protein sequence ID" value="OHA66546.1"/>
    <property type="molecule type" value="Genomic_DNA"/>
</dbReference>
<protein>
    <submittedName>
        <fullName evidence="1">Uncharacterized protein</fullName>
    </submittedName>
</protein>
<accession>A0A1G2R119</accession>
<gene>
    <name evidence="1" type="ORF">A3C04_03650</name>
</gene>
<dbReference type="Proteomes" id="UP000178092">
    <property type="component" value="Unassembled WGS sequence"/>
</dbReference>
<evidence type="ECO:0000313" key="1">
    <source>
        <dbReference type="EMBL" id="OHA66546.1"/>
    </source>
</evidence>
<evidence type="ECO:0000313" key="2">
    <source>
        <dbReference type="Proteomes" id="UP000178092"/>
    </source>
</evidence>
<proteinExistence type="predicted"/>
<dbReference type="AlphaFoldDB" id="A0A1G2R119"/>
<comment type="caution">
    <text evidence="1">The sequence shown here is derived from an EMBL/GenBank/DDBJ whole genome shotgun (WGS) entry which is preliminary data.</text>
</comment>
<name>A0A1G2R119_9BACT</name>
<reference evidence="1 2" key="1">
    <citation type="journal article" date="2016" name="Nat. Commun.">
        <title>Thousands of microbial genomes shed light on interconnected biogeochemical processes in an aquifer system.</title>
        <authorList>
            <person name="Anantharaman K."/>
            <person name="Brown C.T."/>
            <person name="Hug L.A."/>
            <person name="Sharon I."/>
            <person name="Castelle C.J."/>
            <person name="Probst A.J."/>
            <person name="Thomas B.C."/>
            <person name="Singh A."/>
            <person name="Wilkins M.J."/>
            <person name="Karaoz U."/>
            <person name="Brodie E.L."/>
            <person name="Williams K.H."/>
            <person name="Hubbard S.S."/>
            <person name="Banfield J.F."/>
        </authorList>
    </citation>
    <scope>NUCLEOTIDE SEQUENCE [LARGE SCALE GENOMIC DNA]</scope>
</reference>
<organism evidence="1 2">
    <name type="scientific">Candidatus Wildermuthbacteria bacterium RIFCSPHIGHO2_02_FULL_45_25</name>
    <dbReference type="NCBI Taxonomy" id="1802450"/>
    <lineage>
        <taxon>Bacteria</taxon>
        <taxon>Candidatus Wildermuthiibacteriota</taxon>
    </lineage>
</organism>
<sequence length="72" mass="8087">MIKAILFDLDGVFGGCVSNLVGKRIYAISPELHADHGHPHAKDGYQQDWKNFIAWGIEGVCTAYPREFQQLL</sequence>